<proteinExistence type="predicted"/>
<organism evidence="1 2">
    <name type="scientific">Pleurodeles waltl</name>
    <name type="common">Iberian ribbed newt</name>
    <dbReference type="NCBI Taxonomy" id="8319"/>
    <lineage>
        <taxon>Eukaryota</taxon>
        <taxon>Metazoa</taxon>
        <taxon>Chordata</taxon>
        <taxon>Craniata</taxon>
        <taxon>Vertebrata</taxon>
        <taxon>Euteleostomi</taxon>
        <taxon>Amphibia</taxon>
        <taxon>Batrachia</taxon>
        <taxon>Caudata</taxon>
        <taxon>Salamandroidea</taxon>
        <taxon>Salamandridae</taxon>
        <taxon>Pleurodelinae</taxon>
        <taxon>Pleurodeles</taxon>
    </lineage>
</organism>
<comment type="caution">
    <text evidence="1">The sequence shown here is derived from an EMBL/GenBank/DDBJ whole genome shotgun (WGS) entry which is preliminary data.</text>
</comment>
<name>A0AAV7P6W5_PLEWA</name>
<keyword evidence="2" id="KW-1185">Reference proteome</keyword>
<dbReference type="AlphaFoldDB" id="A0AAV7P6W5"/>
<dbReference type="EMBL" id="JANPWB010000011">
    <property type="protein sequence ID" value="KAJ1124058.1"/>
    <property type="molecule type" value="Genomic_DNA"/>
</dbReference>
<accession>A0AAV7P6W5</accession>
<dbReference type="Proteomes" id="UP001066276">
    <property type="component" value="Chromosome 7"/>
</dbReference>
<evidence type="ECO:0000313" key="1">
    <source>
        <dbReference type="EMBL" id="KAJ1124058.1"/>
    </source>
</evidence>
<protein>
    <submittedName>
        <fullName evidence="1">Uncharacterized protein</fullName>
    </submittedName>
</protein>
<reference evidence="1" key="1">
    <citation type="journal article" date="2022" name="bioRxiv">
        <title>Sequencing and chromosome-scale assembly of the giantPleurodeles waltlgenome.</title>
        <authorList>
            <person name="Brown T."/>
            <person name="Elewa A."/>
            <person name="Iarovenko S."/>
            <person name="Subramanian E."/>
            <person name="Araus A.J."/>
            <person name="Petzold A."/>
            <person name="Susuki M."/>
            <person name="Suzuki K.-i.T."/>
            <person name="Hayashi T."/>
            <person name="Toyoda A."/>
            <person name="Oliveira C."/>
            <person name="Osipova E."/>
            <person name="Leigh N.D."/>
            <person name="Simon A."/>
            <person name="Yun M.H."/>
        </authorList>
    </citation>
    <scope>NUCLEOTIDE SEQUENCE</scope>
    <source>
        <strain evidence="1">20211129_DDA</strain>
        <tissue evidence="1">Liver</tissue>
    </source>
</reference>
<sequence>MRVRWSYDALARPHRVAMMSQGCRHCDGVGSSWKSGFRHSGVSEVGQDQRLQRHGAYRVVGLLRSPRPQGKWCHRSGEAVSAHRVIGFTLQ</sequence>
<evidence type="ECO:0000313" key="2">
    <source>
        <dbReference type="Proteomes" id="UP001066276"/>
    </source>
</evidence>
<gene>
    <name evidence="1" type="ORF">NDU88_002522</name>
</gene>